<gene>
    <name evidence="2" type="ORF">BDV98DRAFT_561887</name>
</gene>
<feature type="region of interest" description="Disordered" evidence="1">
    <location>
        <begin position="186"/>
        <end position="209"/>
    </location>
</feature>
<protein>
    <submittedName>
        <fullName evidence="2">Uncharacterized protein</fullName>
    </submittedName>
</protein>
<organism evidence="2 3">
    <name type="scientific">Pterulicium gracile</name>
    <dbReference type="NCBI Taxonomy" id="1884261"/>
    <lineage>
        <taxon>Eukaryota</taxon>
        <taxon>Fungi</taxon>
        <taxon>Dikarya</taxon>
        <taxon>Basidiomycota</taxon>
        <taxon>Agaricomycotina</taxon>
        <taxon>Agaricomycetes</taxon>
        <taxon>Agaricomycetidae</taxon>
        <taxon>Agaricales</taxon>
        <taxon>Pleurotineae</taxon>
        <taxon>Pterulaceae</taxon>
        <taxon>Pterulicium</taxon>
    </lineage>
</organism>
<evidence type="ECO:0000313" key="2">
    <source>
        <dbReference type="EMBL" id="TFL05343.1"/>
    </source>
</evidence>
<feature type="region of interest" description="Disordered" evidence="1">
    <location>
        <begin position="232"/>
        <end position="264"/>
    </location>
</feature>
<evidence type="ECO:0000256" key="1">
    <source>
        <dbReference type="SAM" id="MobiDB-lite"/>
    </source>
</evidence>
<proteinExistence type="predicted"/>
<feature type="compositionally biased region" description="Pro residues" evidence="1">
    <location>
        <begin position="150"/>
        <end position="159"/>
    </location>
</feature>
<sequence length="303" mass="33300">MKDPYSRQLSQDLPSVHLSEPHVSILPNVDEPSARQRLVSFFKSSNKDPPSRNATSSEAPRNGKRMLMDIITPRPPLPHAADESPISTSSKSSYRTLSSPTTHVQPSNNPRFLGIPPVNNQRPSVQLDYPSITLSPPQREPALYHSSPTSPEPDSPMPLTPASHPYAFPSGGVRAVSEPIPVPALNTRHAHRTSRSHVPQYSSRHAKQDSVYERANMLCELEDLSTRVKRMELPSPQRDAEDRRSSCSLEPFASGFSGPRPGALTPTSVRVVSISNKSAHPGDCLDNLCDVLTSFVPKQQETQ</sequence>
<feature type="region of interest" description="Disordered" evidence="1">
    <location>
        <begin position="1"/>
        <end position="20"/>
    </location>
</feature>
<evidence type="ECO:0000313" key="3">
    <source>
        <dbReference type="Proteomes" id="UP000305067"/>
    </source>
</evidence>
<dbReference type="EMBL" id="ML178817">
    <property type="protein sequence ID" value="TFL05343.1"/>
    <property type="molecule type" value="Genomic_DNA"/>
</dbReference>
<feature type="compositionally biased region" description="Low complexity" evidence="1">
    <location>
        <begin position="84"/>
        <end position="101"/>
    </location>
</feature>
<dbReference type="Proteomes" id="UP000305067">
    <property type="component" value="Unassembled WGS sequence"/>
</dbReference>
<accession>A0A5C3QTI9</accession>
<keyword evidence="3" id="KW-1185">Reference proteome</keyword>
<feature type="region of interest" description="Disordered" evidence="1">
    <location>
        <begin position="41"/>
        <end position="170"/>
    </location>
</feature>
<dbReference type="AlphaFoldDB" id="A0A5C3QTI9"/>
<name>A0A5C3QTI9_9AGAR</name>
<reference evidence="2 3" key="1">
    <citation type="journal article" date="2019" name="Nat. Ecol. Evol.">
        <title>Megaphylogeny resolves global patterns of mushroom evolution.</title>
        <authorList>
            <person name="Varga T."/>
            <person name="Krizsan K."/>
            <person name="Foldi C."/>
            <person name="Dima B."/>
            <person name="Sanchez-Garcia M."/>
            <person name="Sanchez-Ramirez S."/>
            <person name="Szollosi G.J."/>
            <person name="Szarkandi J.G."/>
            <person name="Papp V."/>
            <person name="Albert L."/>
            <person name="Andreopoulos W."/>
            <person name="Angelini C."/>
            <person name="Antonin V."/>
            <person name="Barry K.W."/>
            <person name="Bougher N.L."/>
            <person name="Buchanan P."/>
            <person name="Buyck B."/>
            <person name="Bense V."/>
            <person name="Catcheside P."/>
            <person name="Chovatia M."/>
            <person name="Cooper J."/>
            <person name="Damon W."/>
            <person name="Desjardin D."/>
            <person name="Finy P."/>
            <person name="Geml J."/>
            <person name="Haridas S."/>
            <person name="Hughes K."/>
            <person name="Justo A."/>
            <person name="Karasinski D."/>
            <person name="Kautmanova I."/>
            <person name="Kiss B."/>
            <person name="Kocsube S."/>
            <person name="Kotiranta H."/>
            <person name="LaButti K.M."/>
            <person name="Lechner B.E."/>
            <person name="Liimatainen K."/>
            <person name="Lipzen A."/>
            <person name="Lukacs Z."/>
            <person name="Mihaltcheva S."/>
            <person name="Morgado L.N."/>
            <person name="Niskanen T."/>
            <person name="Noordeloos M.E."/>
            <person name="Ohm R.A."/>
            <person name="Ortiz-Santana B."/>
            <person name="Ovrebo C."/>
            <person name="Racz N."/>
            <person name="Riley R."/>
            <person name="Savchenko A."/>
            <person name="Shiryaev A."/>
            <person name="Soop K."/>
            <person name="Spirin V."/>
            <person name="Szebenyi C."/>
            <person name="Tomsovsky M."/>
            <person name="Tulloss R.E."/>
            <person name="Uehling J."/>
            <person name="Grigoriev I.V."/>
            <person name="Vagvolgyi C."/>
            <person name="Papp T."/>
            <person name="Martin F.M."/>
            <person name="Miettinen O."/>
            <person name="Hibbett D.S."/>
            <person name="Nagy L.G."/>
        </authorList>
    </citation>
    <scope>NUCLEOTIDE SEQUENCE [LARGE SCALE GENOMIC DNA]</scope>
    <source>
        <strain evidence="2 3">CBS 309.79</strain>
    </source>
</reference>
<feature type="compositionally biased region" description="Basic and acidic residues" evidence="1">
    <location>
        <begin position="232"/>
        <end position="245"/>
    </location>
</feature>